<feature type="domain" description="Glycosyltransferase 61 catalytic" evidence="11">
    <location>
        <begin position="248"/>
        <end position="334"/>
    </location>
</feature>
<proteinExistence type="predicted"/>
<dbReference type="PANTHER" id="PTHR20961:SF148">
    <property type="entry name" value="EGF DOMAIN-SPECIFIC O-LINKED N-ACETYLGLUCOSAMINE TRANSFERASE"/>
    <property type="match status" value="1"/>
</dbReference>
<evidence type="ECO:0000256" key="10">
    <source>
        <dbReference type="ARBA" id="ARBA00049432"/>
    </source>
</evidence>
<gene>
    <name evidence="12" type="ORF">LTR62_003451</name>
</gene>
<sequence length="373" mass="41995">MTTPCLRNFGERVANYCEGQSSANLTCFTHQAHDDRTDSFCIGQSAAYEAGSGKFKLDCAIKKLEGEDLEHHVSQFSAFPSYWYNTGPKAIFRQHFQLDHLADISTSSASELTGTLFLVQREDNNRNLWHTMVEIMLLTFSLNVLRTNLNNGTGKPFFTDADMKNSIVVFLDSLADGPYYDLWSIFSALPPVRLANLTTAGAANSLVVVHLAGGSNPFWQGDWTDIDYGKSALLKTYARRVLQFYKVPENPPLRKRKLRLNMIDRKTKRRLLEKEEYFGALQAKHLDIKMALVDYAALSFAEQIKVSHSTDILVGIYGAGLTHGMFLSPHSTIVEILPRTLDHEGFRNMAKFLGHNHFSRHGSVHPSSNDNRD</sequence>
<evidence type="ECO:0000256" key="2">
    <source>
        <dbReference type="ARBA" id="ARBA00022676"/>
    </source>
</evidence>
<evidence type="ECO:0000256" key="4">
    <source>
        <dbReference type="ARBA" id="ARBA00022729"/>
    </source>
</evidence>
<comment type="caution">
    <text evidence="12">The sequence shown here is derived from an EMBL/GenBank/DDBJ whole genome shotgun (WGS) entry which is preliminary data.</text>
</comment>
<evidence type="ECO:0000313" key="12">
    <source>
        <dbReference type="EMBL" id="KAK5113352.1"/>
    </source>
</evidence>
<keyword evidence="5" id="KW-0256">Endoplasmic reticulum</keyword>
<organism evidence="12 13">
    <name type="scientific">Meristemomyces frigidus</name>
    <dbReference type="NCBI Taxonomy" id="1508187"/>
    <lineage>
        <taxon>Eukaryota</taxon>
        <taxon>Fungi</taxon>
        <taxon>Dikarya</taxon>
        <taxon>Ascomycota</taxon>
        <taxon>Pezizomycotina</taxon>
        <taxon>Dothideomycetes</taxon>
        <taxon>Dothideomycetidae</taxon>
        <taxon>Mycosphaerellales</taxon>
        <taxon>Teratosphaeriaceae</taxon>
        <taxon>Meristemomyces</taxon>
    </lineage>
</organism>
<evidence type="ECO:0000259" key="11">
    <source>
        <dbReference type="Pfam" id="PF04577"/>
    </source>
</evidence>
<keyword evidence="6" id="KW-0325">Glycoprotein</keyword>
<comment type="catalytic activity">
    <reaction evidence="9">
        <text>L-seryl-[protein] + UDP-N-acetyl-alpha-D-glucosamine = 3-O-(N-acetyl-beta-D-glucosaminyl)-L-seryl-[protein] + UDP + H(+)</text>
        <dbReference type="Rhea" id="RHEA:48904"/>
        <dbReference type="Rhea" id="RHEA-COMP:9863"/>
        <dbReference type="Rhea" id="RHEA-COMP:12251"/>
        <dbReference type="ChEBI" id="CHEBI:15378"/>
        <dbReference type="ChEBI" id="CHEBI:29999"/>
        <dbReference type="ChEBI" id="CHEBI:57705"/>
        <dbReference type="ChEBI" id="CHEBI:58223"/>
        <dbReference type="ChEBI" id="CHEBI:90838"/>
        <dbReference type="EC" id="2.4.1.255"/>
    </reaction>
</comment>
<dbReference type="Proteomes" id="UP001310890">
    <property type="component" value="Unassembled WGS sequence"/>
</dbReference>
<dbReference type="PANTHER" id="PTHR20961">
    <property type="entry name" value="GLYCOSYLTRANSFERASE"/>
    <property type="match status" value="1"/>
</dbReference>
<dbReference type="AlphaFoldDB" id="A0AAN7TKY4"/>
<dbReference type="GO" id="GO:0097363">
    <property type="term" value="F:protein O-acetylglucosaminyltransferase activity"/>
    <property type="evidence" value="ECO:0007669"/>
    <property type="project" value="UniProtKB-EC"/>
</dbReference>
<dbReference type="Pfam" id="PF04577">
    <property type="entry name" value="Glyco_transf_61"/>
    <property type="match status" value="1"/>
</dbReference>
<evidence type="ECO:0000313" key="13">
    <source>
        <dbReference type="Proteomes" id="UP001310890"/>
    </source>
</evidence>
<dbReference type="EC" id="2.4.1.255" evidence="1"/>
<protein>
    <recommendedName>
        <fullName evidence="7">EGF domain-specific O-linked N-acetylglucosamine transferase</fullName>
        <ecNumber evidence="1">2.4.1.255</ecNumber>
    </recommendedName>
    <alternativeName>
        <fullName evidence="8">Extracellular O-linked N-acetylglucosamine transferase</fullName>
    </alternativeName>
</protein>
<evidence type="ECO:0000256" key="9">
    <source>
        <dbReference type="ARBA" id="ARBA00048317"/>
    </source>
</evidence>
<evidence type="ECO:0000256" key="6">
    <source>
        <dbReference type="ARBA" id="ARBA00023180"/>
    </source>
</evidence>
<dbReference type="InterPro" id="IPR049625">
    <property type="entry name" value="Glyco_transf_61_cat"/>
</dbReference>
<evidence type="ECO:0000256" key="3">
    <source>
        <dbReference type="ARBA" id="ARBA00022679"/>
    </source>
</evidence>
<name>A0AAN7TKY4_9PEZI</name>
<keyword evidence="3" id="KW-0808">Transferase</keyword>
<dbReference type="GO" id="GO:0005788">
    <property type="term" value="C:endoplasmic reticulum lumen"/>
    <property type="evidence" value="ECO:0007669"/>
    <property type="project" value="TreeGrafter"/>
</dbReference>
<evidence type="ECO:0000256" key="8">
    <source>
        <dbReference type="ARBA" id="ARBA00042574"/>
    </source>
</evidence>
<comment type="catalytic activity">
    <reaction evidence="10">
        <text>L-threonyl-[protein] + UDP-N-acetyl-alpha-D-glucosamine = 3-O-(N-acetyl-beta-D-glucosaminyl)-L-threonyl-[protein] + UDP + H(+)</text>
        <dbReference type="Rhea" id="RHEA:48908"/>
        <dbReference type="Rhea" id="RHEA-COMP:11060"/>
        <dbReference type="Rhea" id="RHEA-COMP:12252"/>
        <dbReference type="ChEBI" id="CHEBI:15378"/>
        <dbReference type="ChEBI" id="CHEBI:30013"/>
        <dbReference type="ChEBI" id="CHEBI:57705"/>
        <dbReference type="ChEBI" id="CHEBI:58223"/>
        <dbReference type="ChEBI" id="CHEBI:90840"/>
        <dbReference type="EC" id="2.4.1.255"/>
    </reaction>
</comment>
<evidence type="ECO:0000256" key="7">
    <source>
        <dbReference type="ARBA" id="ARBA00040944"/>
    </source>
</evidence>
<keyword evidence="4" id="KW-0732">Signal</keyword>
<evidence type="ECO:0000256" key="5">
    <source>
        <dbReference type="ARBA" id="ARBA00022824"/>
    </source>
</evidence>
<accession>A0AAN7TKY4</accession>
<evidence type="ECO:0000256" key="1">
    <source>
        <dbReference type="ARBA" id="ARBA00011970"/>
    </source>
</evidence>
<dbReference type="EMBL" id="JAVRRL010000024">
    <property type="protein sequence ID" value="KAK5113352.1"/>
    <property type="molecule type" value="Genomic_DNA"/>
</dbReference>
<dbReference type="InterPro" id="IPR007657">
    <property type="entry name" value="Glycosyltransferase_61"/>
</dbReference>
<keyword evidence="2" id="KW-0328">Glycosyltransferase</keyword>
<reference evidence="12" key="1">
    <citation type="submission" date="2023-08" db="EMBL/GenBank/DDBJ databases">
        <title>Black Yeasts Isolated from many extreme environments.</title>
        <authorList>
            <person name="Coleine C."/>
            <person name="Stajich J.E."/>
            <person name="Selbmann L."/>
        </authorList>
    </citation>
    <scope>NUCLEOTIDE SEQUENCE</scope>
    <source>
        <strain evidence="12">CCFEE 5401</strain>
    </source>
</reference>